<dbReference type="AlphaFoldDB" id="A0A167WLU1"/>
<evidence type="ECO:0000313" key="1">
    <source>
        <dbReference type="EMBL" id="KZP06248.1"/>
    </source>
</evidence>
<protein>
    <submittedName>
        <fullName evidence="1">Uncharacterized protein</fullName>
    </submittedName>
</protein>
<dbReference type="EMBL" id="KV417797">
    <property type="protein sequence ID" value="KZP06248.1"/>
    <property type="molecule type" value="Genomic_DNA"/>
</dbReference>
<name>A0A167WLU1_9AGAM</name>
<proteinExistence type="predicted"/>
<keyword evidence="2" id="KW-1185">Reference proteome</keyword>
<gene>
    <name evidence="1" type="ORF">FIBSPDRAFT_876697</name>
</gene>
<sequence length="56" mass="6453">MKEGINENFGCFEEAQCVSERLSHWISSTIMVKDESRCIAVRYLAGILELPSFWDL</sequence>
<accession>A0A167WLU1</accession>
<feature type="non-terminal residue" evidence="1">
    <location>
        <position position="56"/>
    </location>
</feature>
<organism evidence="1 2">
    <name type="scientific">Athelia psychrophila</name>
    <dbReference type="NCBI Taxonomy" id="1759441"/>
    <lineage>
        <taxon>Eukaryota</taxon>
        <taxon>Fungi</taxon>
        <taxon>Dikarya</taxon>
        <taxon>Basidiomycota</taxon>
        <taxon>Agaricomycotina</taxon>
        <taxon>Agaricomycetes</taxon>
        <taxon>Agaricomycetidae</taxon>
        <taxon>Atheliales</taxon>
        <taxon>Atheliaceae</taxon>
        <taxon>Athelia</taxon>
    </lineage>
</organism>
<evidence type="ECO:0000313" key="2">
    <source>
        <dbReference type="Proteomes" id="UP000076532"/>
    </source>
</evidence>
<dbReference type="Proteomes" id="UP000076532">
    <property type="component" value="Unassembled WGS sequence"/>
</dbReference>
<reference evidence="1 2" key="1">
    <citation type="journal article" date="2016" name="Mol. Biol. Evol.">
        <title>Comparative Genomics of Early-Diverging Mushroom-Forming Fungi Provides Insights into the Origins of Lignocellulose Decay Capabilities.</title>
        <authorList>
            <person name="Nagy L.G."/>
            <person name="Riley R."/>
            <person name="Tritt A."/>
            <person name="Adam C."/>
            <person name="Daum C."/>
            <person name="Floudas D."/>
            <person name="Sun H."/>
            <person name="Yadav J.S."/>
            <person name="Pangilinan J."/>
            <person name="Larsson K.H."/>
            <person name="Matsuura K."/>
            <person name="Barry K."/>
            <person name="Labutti K."/>
            <person name="Kuo R."/>
            <person name="Ohm R.A."/>
            <person name="Bhattacharya S.S."/>
            <person name="Shirouzu T."/>
            <person name="Yoshinaga Y."/>
            <person name="Martin F.M."/>
            <person name="Grigoriev I.V."/>
            <person name="Hibbett D.S."/>
        </authorList>
    </citation>
    <scope>NUCLEOTIDE SEQUENCE [LARGE SCALE GENOMIC DNA]</scope>
    <source>
        <strain evidence="1 2">CBS 109695</strain>
    </source>
</reference>